<dbReference type="KEGG" id="broo:brsh051_00460"/>
<evidence type="ECO:0000256" key="2">
    <source>
        <dbReference type="ARBA" id="ARBA00022676"/>
    </source>
</evidence>
<reference evidence="5" key="1">
    <citation type="journal article" date="2024" name="Int. J. Syst. Evol. Microbiol.">
        <title>Brooklawnia propionicigenes sp. nov., a facultatively anaerobic, propionate-producing bacterium isolated from a methanogenic reactor treating waste from cattle farms.</title>
        <authorList>
            <person name="Akita Y."/>
            <person name="Ueki A."/>
            <person name="Tonouchi A."/>
            <person name="Sugawara Y."/>
            <person name="Honma S."/>
            <person name="Kaku N."/>
            <person name="Ueki K."/>
        </authorList>
    </citation>
    <scope>NUCLEOTIDE SEQUENCE</scope>
    <source>
        <strain evidence="5">SH051</strain>
    </source>
</reference>
<dbReference type="FunFam" id="3.90.550.10:FF:000122">
    <property type="entry name" value="Dolichol-phosphate mannosyltransferase subunit 1"/>
    <property type="match status" value="1"/>
</dbReference>
<comment type="similarity">
    <text evidence="1">Belongs to the glycosyltransferase 2 family.</text>
</comment>
<dbReference type="Gene3D" id="3.90.550.10">
    <property type="entry name" value="Spore Coat Polysaccharide Biosynthesis Protein SpsA, Chain A"/>
    <property type="match status" value="1"/>
</dbReference>
<dbReference type="CDD" id="cd06442">
    <property type="entry name" value="DPM1_like"/>
    <property type="match status" value="1"/>
</dbReference>
<name>A0AAN0KFY7_9ACTN</name>
<evidence type="ECO:0000313" key="5">
    <source>
        <dbReference type="EMBL" id="BEH00765.1"/>
    </source>
</evidence>
<dbReference type="Proteomes" id="UP001431656">
    <property type="component" value="Chromosome"/>
</dbReference>
<dbReference type="SUPFAM" id="SSF53448">
    <property type="entry name" value="Nucleotide-diphospho-sugar transferases"/>
    <property type="match status" value="1"/>
</dbReference>
<dbReference type="InterPro" id="IPR029044">
    <property type="entry name" value="Nucleotide-diphossugar_trans"/>
</dbReference>
<dbReference type="AlphaFoldDB" id="A0AAN0KFY7"/>
<proteinExistence type="inferred from homology"/>
<dbReference type="EMBL" id="AP028056">
    <property type="protein sequence ID" value="BEH00765.1"/>
    <property type="molecule type" value="Genomic_DNA"/>
</dbReference>
<dbReference type="GO" id="GO:0016020">
    <property type="term" value="C:membrane"/>
    <property type="evidence" value="ECO:0007669"/>
    <property type="project" value="GOC"/>
</dbReference>
<organism evidence="5 6">
    <name type="scientific">Brooklawnia propionicigenes</name>
    <dbReference type="NCBI Taxonomy" id="3041175"/>
    <lineage>
        <taxon>Bacteria</taxon>
        <taxon>Bacillati</taxon>
        <taxon>Actinomycetota</taxon>
        <taxon>Actinomycetes</taxon>
        <taxon>Propionibacteriales</taxon>
        <taxon>Propionibacteriaceae</taxon>
        <taxon>Brooklawnia</taxon>
    </lineage>
</organism>
<keyword evidence="2" id="KW-0328">Glycosyltransferase</keyword>
<accession>A0AAN0KFY7</accession>
<dbReference type="PANTHER" id="PTHR43398:SF1">
    <property type="entry name" value="DOLICHOL-PHOSPHATE MANNOSYLTRANSFERASE SUBUNIT 1"/>
    <property type="match status" value="1"/>
</dbReference>
<gene>
    <name evidence="5" type="ORF">brsh051_00460</name>
</gene>
<dbReference type="Pfam" id="PF00535">
    <property type="entry name" value="Glycos_transf_2"/>
    <property type="match status" value="1"/>
</dbReference>
<evidence type="ECO:0000259" key="4">
    <source>
        <dbReference type="Pfam" id="PF00535"/>
    </source>
</evidence>
<sequence length="271" mass="29974">MARLRSMAQRSESLDHVLVITPTYNEAENIESIIGRLRAAVPNAYCLIADDNSPDGTGAIADRMAAQDKHIHVLHRAGKEGLAAAYLAGFKWGLERGFDVIAEMDADGSHQPELLPAMLQALRDKNADMVKGSRWMRGGSTDQGRSREMLSRLANIWIQVAMDLPVHDATGGFNVFRASILRKIDLDDVASKGYTFQIDMTRRVIEAGGTVAEVPIYFPDREHGLSKMSGSIITEALISTGRWGIEKRTQQLKNVGHKLADEFESFNSRDH</sequence>
<protein>
    <submittedName>
        <fullName evidence="5">Polyprenol monophosphomannose synthase</fullName>
    </submittedName>
</protein>
<dbReference type="GO" id="GO:0009247">
    <property type="term" value="P:glycolipid biosynthetic process"/>
    <property type="evidence" value="ECO:0007669"/>
    <property type="project" value="TreeGrafter"/>
</dbReference>
<dbReference type="InterPro" id="IPR039528">
    <property type="entry name" value="DPM1-like"/>
</dbReference>
<feature type="domain" description="Glycosyltransferase 2-like" evidence="4">
    <location>
        <begin position="19"/>
        <end position="184"/>
    </location>
</feature>
<dbReference type="InterPro" id="IPR001173">
    <property type="entry name" value="Glyco_trans_2-like"/>
</dbReference>
<evidence type="ECO:0000256" key="1">
    <source>
        <dbReference type="ARBA" id="ARBA00006739"/>
    </source>
</evidence>
<dbReference type="GO" id="GO:0004582">
    <property type="term" value="F:dolichyl-phosphate beta-D-mannosyltransferase activity"/>
    <property type="evidence" value="ECO:0007669"/>
    <property type="project" value="InterPro"/>
</dbReference>
<keyword evidence="3" id="KW-0808">Transferase</keyword>
<dbReference type="PANTHER" id="PTHR43398">
    <property type="entry name" value="DOLICHOL-PHOSPHATE MANNOSYLTRANSFERASE SUBUNIT 1"/>
    <property type="match status" value="1"/>
</dbReference>
<evidence type="ECO:0000256" key="3">
    <source>
        <dbReference type="ARBA" id="ARBA00022679"/>
    </source>
</evidence>
<keyword evidence="6" id="KW-1185">Reference proteome</keyword>
<evidence type="ECO:0000313" key="6">
    <source>
        <dbReference type="Proteomes" id="UP001431656"/>
    </source>
</evidence>